<keyword evidence="7" id="KW-0862">Zinc</keyword>
<name>I0WFI3_9FLAO</name>
<dbReference type="GO" id="GO:0140911">
    <property type="term" value="F:pore-forming activity"/>
    <property type="evidence" value="ECO:0007669"/>
    <property type="project" value="InterPro"/>
</dbReference>
<comment type="subcellular location">
    <subcellularLocation>
        <location evidence="1">Cell membrane</location>
        <topology evidence="1">Multi-pass membrane protein</topology>
    </subcellularLocation>
</comment>
<dbReference type="InterPro" id="IPR004254">
    <property type="entry name" value="AdipoR/HlyIII-related"/>
</dbReference>
<evidence type="ECO:0000256" key="7">
    <source>
        <dbReference type="PIRSR" id="PIRSR604254-1"/>
    </source>
</evidence>
<feature type="transmembrane region" description="Helical" evidence="8">
    <location>
        <begin position="39"/>
        <end position="65"/>
    </location>
</feature>
<dbReference type="PANTHER" id="PTHR20855">
    <property type="entry name" value="ADIPOR/PROGESTIN RECEPTOR-RELATED"/>
    <property type="match status" value="1"/>
</dbReference>
<evidence type="ECO:0000256" key="5">
    <source>
        <dbReference type="ARBA" id="ARBA00022989"/>
    </source>
</evidence>
<dbReference type="PANTHER" id="PTHR20855:SF3">
    <property type="entry name" value="LD03007P"/>
    <property type="match status" value="1"/>
</dbReference>
<keyword evidence="3" id="KW-1003">Cell membrane</keyword>
<feature type="transmembrane region" description="Helical" evidence="8">
    <location>
        <begin position="77"/>
        <end position="98"/>
    </location>
</feature>
<evidence type="ECO:0000313" key="10">
    <source>
        <dbReference type="Proteomes" id="UP000005938"/>
    </source>
</evidence>
<keyword evidence="10" id="KW-1185">Reference proteome</keyword>
<keyword evidence="5 8" id="KW-1133">Transmembrane helix</keyword>
<comment type="caution">
    <text evidence="9">The sequence shown here is derived from an EMBL/GenBank/DDBJ whole genome shotgun (WGS) entry which is preliminary data.</text>
</comment>
<feature type="transmembrane region" description="Helical" evidence="8">
    <location>
        <begin position="104"/>
        <end position="123"/>
    </location>
</feature>
<gene>
    <name evidence="9" type="ORF">W5A_07432</name>
</gene>
<keyword evidence="6 8" id="KW-0472">Membrane</keyword>
<dbReference type="eggNOG" id="COG1272">
    <property type="taxonomic scope" value="Bacteria"/>
</dbReference>
<feature type="transmembrane region" description="Helical" evidence="8">
    <location>
        <begin position="12"/>
        <end position="33"/>
    </location>
</feature>
<comment type="similarity">
    <text evidence="2">Belongs to the UPF0073 (Hly-III) family.</text>
</comment>
<dbReference type="GO" id="GO:0005886">
    <property type="term" value="C:plasma membrane"/>
    <property type="evidence" value="ECO:0007669"/>
    <property type="project" value="UniProtKB-SubCell"/>
</dbReference>
<evidence type="ECO:0000256" key="2">
    <source>
        <dbReference type="ARBA" id="ARBA00008488"/>
    </source>
</evidence>
<dbReference type="InterPro" id="IPR005744">
    <property type="entry name" value="Hy-lIII"/>
</dbReference>
<feature type="transmembrane region" description="Helical" evidence="8">
    <location>
        <begin position="130"/>
        <end position="147"/>
    </location>
</feature>
<sequence length="210" mass="23806">MRLQSSREEWFNTVTHAIGAILGLIALPFLVLASKENSILAIISFLIFGVSVILMFTASSVYHAIKDEDKKKLWRKIDHVSIFVLIAGTYTPITLLLLQSGSGWLIFGIVWSIAIFGAVLKLFFTGRYKAISLALYLIMGWIIVFDFKNLWNLTSKQGMFLIFLGGAFYTLGTLFYSIKKMPYQHVIWHVFVLLGCASHYAFMFVELTTL</sequence>
<keyword evidence="4 8" id="KW-0812">Transmembrane</keyword>
<feature type="transmembrane region" description="Helical" evidence="8">
    <location>
        <begin position="185"/>
        <end position="205"/>
    </location>
</feature>
<dbReference type="OrthoDB" id="9813689at2"/>
<dbReference type="NCBIfam" id="TIGR01065">
    <property type="entry name" value="hlyIII"/>
    <property type="match status" value="1"/>
</dbReference>
<keyword evidence="7" id="KW-0479">Metal-binding</keyword>
<dbReference type="RefSeq" id="WP_008239029.1">
    <property type="nucleotide sequence ID" value="NZ_AJJU01000007.1"/>
</dbReference>
<feature type="binding site" evidence="7">
    <location>
        <position position="63"/>
    </location>
    <ligand>
        <name>Zn(2+)</name>
        <dbReference type="ChEBI" id="CHEBI:29105"/>
    </ligand>
</feature>
<organism evidence="9 10">
    <name type="scientific">Imtechella halotolerans K1</name>
    <dbReference type="NCBI Taxonomy" id="946077"/>
    <lineage>
        <taxon>Bacteria</taxon>
        <taxon>Pseudomonadati</taxon>
        <taxon>Bacteroidota</taxon>
        <taxon>Flavobacteriia</taxon>
        <taxon>Flavobacteriales</taxon>
        <taxon>Flavobacteriaceae</taxon>
        <taxon>Imtechella</taxon>
    </lineage>
</organism>
<feature type="binding site" evidence="7">
    <location>
        <position position="185"/>
    </location>
    <ligand>
        <name>Zn(2+)</name>
        <dbReference type="ChEBI" id="CHEBI:29105"/>
    </ligand>
</feature>
<evidence type="ECO:0000256" key="1">
    <source>
        <dbReference type="ARBA" id="ARBA00004651"/>
    </source>
</evidence>
<accession>I0WFI3</accession>
<evidence type="ECO:0000256" key="6">
    <source>
        <dbReference type="ARBA" id="ARBA00023136"/>
    </source>
</evidence>
<feature type="transmembrane region" description="Helical" evidence="8">
    <location>
        <begin position="159"/>
        <end position="178"/>
    </location>
</feature>
<reference evidence="9 10" key="1">
    <citation type="journal article" date="2012" name="J. Bacteriol.">
        <title>Genome Sequence of the Halotolerant Bacterium Imtechella halotolerans K1T.</title>
        <authorList>
            <person name="Kumar S."/>
            <person name="Vikram S."/>
            <person name="Subramanian S."/>
            <person name="Raghava G.P."/>
            <person name="Pinnaka A.K."/>
        </authorList>
    </citation>
    <scope>NUCLEOTIDE SEQUENCE [LARGE SCALE GENOMIC DNA]</scope>
    <source>
        <strain evidence="9 10">K1</strain>
    </source>
</reference>
<evidence type="ECO:0000256" key="8">
    <source>
        <dbReference type="SAM" id="Phobius"/>
    </source>
</evidence>
<proteinExistence type="inferred from homology"/>
<dbReference type="Pfam" id="PF03006">
    <property type="entry name" value="HlyIII"/>
    <property type="match status" value="1"/>
</dbReference>
<dbReference type="AlphaFoldDB" id="I0WFI3"/>
<dbReference type="GO" id="GO:0046872">
    <property type="term" value="F:metal ion binding"/>
    <property type="evidence" value="ECO:0007669"/>
    <property type="project" value="UniProtKB-KW"/>
</dbReference>
<feature type="binding site" evidence="7">
    <location>
        <position position="189"/>
    </location>
    <ligand>
        <name>Zn(2+)</name>
        <dbReference type="ChEBI" id="CHEBI:29105"/>
    </ligand>
</feature>
<dbReference type="Proteomes" id="UP000005938">
    <property type="component" value="Unassembled WGS sequence"/>
</dbReference>
<dbReference type="EMBL" id="AJJU01000007">
    <property type="protein sequence ID" value="EID75149.1"/>
    <property type="molecule type" value="Genomic_DNA"/>
</dbReference>
<protein>
    <submittedName>
        <fullName evidence="9">Hemolysin III family channel protein</fullName>
    </submittedName>
</protein>
<evidence type="ECO:0000313" key="9">
    <source>
        <dbReference type="EMBL" id="EID75149.1"/>
    </source>
</evidence>
<evidence type="ECO:0000256" key="4">
    <source>
        <dbReference type="ARBA" id="ARBA00022692"/>
    </source>
</evidence>
<evidence type="ECO:0000256" key="3">
    <source>
        <dbReference type="ARBA" id="ARBA00022475"/>
    </source>
</evidence>
<dbReference type="PATRIC" id="fig|946077.3.peg.1502"/>